<dbReference type="STRING" id="4829.A0A163J429"/>
<dbReference type="InterPro" id="IPR001128">
    <property type="entry name" value="Cyt_P450"/>
</dbReference>
<dbReference type="InterPro" id="IPR002401">
    <property type="entry name" value="Cyt_P450_E_grp-I"/>
</dbReference>
<keyword evidence="2 5" id="KW-0479">Metal-binding</keyword>
<evidence type="ECO:0000256" key="2">
    <source>
        <dbReference type="ARBA" id="ARBA00022723"/>
    </source>
</evidence>
<dbReference type="PRINTS" id="PR00385">
    <property type="entry name" value="P450"/>
</dbReference>
<dbReference type="Pfam" id="PF00067">
    <property type="entry name" value="p450"/>
    <property type="match status" value="1"/>
</dbReference>
<keyword evidence="3 6" id="KW-0560">Oxidoreductase</keyword>
<dbReference type="InParanoid" id="A0A163J429"/>
<comment type="cofactor">
    <cofactor evidence="5">
        <name>heme</name>
        <dbReference type="ChEBI" id="CHEBI:30413"/>
    </cofactor>
</comment>
<dbReference type="GO" id="GO:0004497">
    <property type="term" value="F:monooxygenase activity"/>
    <property type="evidence" value="ECO:0007669"/>
    <property type="project" value="UniProtKB-KW"/>
</dbReference>
<dbReference type="AlphaFoldDB" id="A0A163J429"/>
<dbReference type="PROSITE" id="PS00086">
    <property type="entry name" value="CYTOCHROME_P450"/>
    <property type="match status" value="1"/>
</dbReference>
<dbReference type="Gene3D" id="1.10.630.10">
    <property type="entry name" value="Cytochrome P450"/>
    <property type="match status" value="1"/>
</dbReference>
<dbReference type="InterPro" id="IPR036396">
    <property type="entry name" value="Cyt_P450_sf"/>
</dbReference>
<keyword evidence="8" id="KW-1185">Reference proteome</keyword>
<evidence type="ECO:0000313" key="8">
    <source>
        <dbReference type="Proteomes" id="UP000078561"/>
    </source>
</evidence>
<dbReference type="Proteomes" id="UP000078561">
    <property type="component" value="Unassembled WGS sequence"/>
</dbReference>
<proteinExistence type="inferred from homology"/>
<keyword evidence="5 6" id="KW-0349">Heme</keyword>
<dbReference type="GO" id="GO:0005506">
    <property type="term" value="F:iron ion binding"/>
    <property type="evidence" value="ECO:0007669"/>
    <property type="project" value="InterPro"/>
</dbReference>
<dbReference type="PANTHER" id="PTHR24296">
    <property type="entry name" value="CYTOCHROME P450"/>
    <property type="match status" value="1"/>
</dbReference>
<dbReference type="SUPFAM" id="SSF48264">
    <property type="entry name" value="Cytochrome P450"/>
    <property type="match status" value="1"/>
</dbReference>
<comment type="similarity">
    <text evidence="1 6">Belongs to the cytochrome P450 family.</text>
</comment>
<protein>
    <recommendedName>
        <fullName evidence="9">Cytochrome P450</fullName>
    </recommendedName>
</protein>
<name>A0A163J429_ABSGL</name>
<dbReference type="GO" id="GO:0006629">
    <property type="term" value="P:lipid metabolic process"/>
    <property type="evidence" value="ECO:0007669"/>
    <property type="project" value="UniProtKB-ARBA"/>
</dbReference>
<evidence type="ECO:0000256" key="5">
    <source>
        <dbReference type="PIRSR" id="PIRSR602401-1"/>
    </source>
</evidence>
<dbReference type="OrthoDB" id="1470350at2759"/>
<dbReference type="EMBL" id="LT551507">
    <property type="protein sequence ID" value="SAL97035.1"/>
    <property type="molecule type" value="Genomic_DNA"/>
</dbReference>
<keyword evidence="4 5" id="KW-0408">Iron</keyword>
<dbReference type="PRINTS" id="PR00463">
    <property type="entry name" value="EP450I"/>
</dbReference>
<dbReference type="GO" id="GO:0020037">
    <property type="term" value="F:heme binding"/>
    <property type="evidence" value="ECO:0007669"/>
    <property type="project" value="InterPro"/>
</dbReference>
<keyword evidence="6" id="KW-0503">Monooxygenase</keyword>
<reference evidence="7" key="1">
    <citation type="submission" date="2016-04" db="EMBL/GenBank/DDBJ databases">
        <authorList>
            <person name="Evans L.H."/>
            <person name="Alamgir A."/>
            <person name="Owens N."/>
            <person name="Weber N.D."/>
            <person name="Virtaneva K."/>
            <person name="Barbian K."/>
            <person name="Babar A."/>
            <person name="Rosenke K."/>
        </authorList>
    </citation>
    <scope>NUCLEOTIDE SEQUENCE [LARGE SCALE GENOMIC DNA]</scope>
    <source>
        <strain evidence="7">CBS 101.48</strain>
    </source>
</reference>
<sequence>MSDTAFSPLVQFAMKQPIISDLIKQPFVSSVLQKSLVQTLLRQPLTYGAYGAIATTGLFAMIYNDRSIFSEKREKVPFAWPLIGSFPTFAHWVTHLHEILGEGFNELDSTTYSLNAFCIPHMIFSIHPANVEHVLKNNFENYIKGPDFSVAMDDLFGHGIFNANGEEWKFQRKTASHVFNVKNFRDQFTDVFIEEIKFMSTNLLDRAAEQNRIRLGFGVHLNSLHEEEKVPFAVAFDEAQKGTFFRMINHYWSVTEPIGTFLAPWLLPNMKAGVKVVDDYARQVIEQRRTEIAEGKTEAKDLLSRFMKASNNEGVPLSNDELRDIVLNFVIAGRDTTAQALSWCFYMLTTHPRVEQFLFNEIQEHITDDLLEDSTALYEVIKSKMIYAHAVFFETLRLYPSVPLNQKYALHDDILPDGTHIKKGDYFVWSPYAQGRSEKTWGPDAKHFRPERWIGDDGDLKRESQGKWPAFHSGPRTCLGQHLATLEALVAIIFLVRKYKFTLCSGQDIHYQISLTLPMKNGLKLSVEKR</sequence>
<evidence type="ECO:0000256" key="6">
    <source>
        <dbReference type="RuleBase" id="RU000461"/>
    </source>
</evidence>
<gene>
    <name evidence="7" type="primary">ABSGL_02493.1 scaffold 3452</name>
</gene>
<dbReference type="GO" id="GO:0016705">
    <property type="term" value="F:oxidoreductase activity, acting on paired donors, with incorporation or reduction of molecular oxygen"/>
    <property type="evidence" value="ECO:0007669"/>
    <property type="project" value="InterPro"/>
</dbReference>
<dbReference type="InterPro" id="IPR017972">
    <property type="entry name" value="Cyt_P450_CS"/>
</dbReference>
<accession>A0A163J429</accession>
<organism evidence="7">
    <name type="scientific">Absidia glauca</name>
    <name type="common">Pin mould</name>
    <dbReference type="NCBI Taxonomy" id="4829"/>
    <lineage>
        <taxon>Eukaryota</taxon>
        <taxon>Fungi</taxon>
        <taxon>Fungi incertae sedis</taxon>
        <taxon>Mucoromycota</taxon>
        <taxon>Mucoromycotina</taxon>
        <taxon>Mucoromycetes</taxon>
        <taxon>Mucorales</taxon>
        <taxon>Cunninghamellaceae</taxon>
        <taxon>Absidia</taxon>
    </lineage>
</organism>
<evidence type="ECO:0000313" key="7">
    <source>
        <dbReference type="EMBL" id="SAL97035.1"/>
    </source>
</evidence>
<feature type="binding site" description="axial binding residue" evidence="5">
    <location>
        <position position="478"/>
    </location>
    <ligand>
        <name>heme</name>
        <dbReference type="ChEBI" id="CHEBI:30413"/>
    </ligand>
    <ligandPart>
        <name>Fe</name>
        <dbReference type="ChEBI" id="CHEBI:18248"/>
    </ligandPart>
</feature>
<evidence type="ECO:0000256" key="4">
    <source>
        <dbReference type="ARBA" id="ARBA00023004"/>
    </source>
</evidence>
<evidence type="ECO:0008006" key="9">
    <source>
        <dbReference type="Google" id="ProtNLM"/>
    </source>
</evidence>
<evidence type="ECO:0000256" key="1">
    <source>
        <dbReference type="ARBA" id="ARBA00010617"/>
    </source>
</evidence>
<dbReference type="OMA" id="FRIAPWH"/>
<evidence type="ECO:0000256" key="3">
    <source>
        <dbReference type="ARBA" id="ARBA00023002"/>
    </source>
</evidence>